<organism evidence="2 3">
    <name type="scientific">Streptococcus rupicaprae</name>
    <dbReference type="NCBI Taxonomy" id="759619"/>
    <lineage>
        <taxon>Bacteria</taxon>
        <taxon>Bacillati</taxon>
        <taxon>Bacillota</taxon>
        <taxon>Bacilli</taxon>
        <taxon>Lactobacillales</taxon>
        <taxon>Streptococcaceae</taxon>
        <taxon>Streptococcus</taxon>
    </lineage>
</organism>
<feature type="compositionally biased region" description="Polar residues" evidence="1">
    <location>
        <begin position="1"/>
        <end position="21"/>
    </location>
</feature>
<gene>
    <name evidence="2" type="ORF">ABID29_001844</name>
</gene>
<reference evidence="2 3" key="1">
    <citation type="submission" date="2024-06" db="EMBL/GenBank/DDBJ databases">
        <title>Genomic Encyclopedia of Type Strains, Phase IV (KMG-IV): sequencing the most valuable type-strain genomes for metagenomic binning, comparative biology and taxonomic classification.</title>
        <authorList>
            <person name="Goeker M."/>
        </authorList>
    </citation>
    <scope>NUCLEOTIDE SEQUENCE [LARGE SCALE GENOMIC DNA]</scope>
    <source>
        <strain evidence="2 3">DSM 28303</strain>
    </source>
</reference>
<sequence length="60" mass="6994">MAYSKAQNEATKRWQQANPERNNYLKKKSTAKSFIRLNATLDDLEELENLINETKSSKFS</sequence>
<evidence type="ECO:0000313" key="3">
    <source>
        <dbReference type="Proteomes" id="UP001549122"/>
    </source>
</evidence>
<keyword evidence="3" id="KW-1185">Reference proteome</keyword>
<feature type="region of interest" description="Disordered" evidence="1">
    <location>
        <begin position="1"/>
        <end position="23"/>
    </location>
</feature>
<accession>A0ABV2FJN7</accession>
<proteinExistence type="predicted"/>
<protein>
    <recommendedName>
        <fullName evidence="4">Phage protein</fullName>
    </recommendedName>
</protein>
<evidence type="ECO:0008006" key="4">
    <source>
        <dbReference type="Google" id="ProtNLM"/>
    </source>
</evidence>
<evidence type="ECO:0000313" key="2">
    <source>
        <dbReference type="EMBL" id="MET3558718.1"/>
    </source>
</evidence>
<dbReference type="RefSeq" id="WP_354365841.1">
    <property type="nucleotide sequence ID" value="NZ_JBEPLO010000021.1"/>
</dbReference>
<dbReference type="EMBL" id="JBEPLO010000021">
    <property type="protein sequence ID" value="MET3558718.1"/>
    <property type="molecule type" value="Genomic_DNA"/>
</dbReference>
<dbReference type="Proteomes" id="UP001549122">
    <property type="component" value="Unassembled WGS sequence"/>
</dbReference>
<evidence type="ECO:0000256" key="1">
    <source>
        <dbReference type="SAM" id="MobiDB-lite"/>
    </source>
</evidence>
<comment type="caution">
    <text evidence="2">The sequence shown here is derived from an EMBL/GenBank/DDBJ whole genome shotgun (WGS) entry which is preliminary data.</text>
</comment>
<name>A0ABV2FJN7_9STRE</name>